<feature type="transmembrane region" description="Helical" evidence="4">
    <location>
        <begin position="12"/>
        <end position="38"/>
    </location>
</feature>
<evidence type="ECO:0000259" key="5">
    <source>
        <dbReference type="Pfam" id="PF00535"/>
    </source>
</evidence>
<proteinExistence type="inferred from homology"/>
<evidence type="ECO:0000256" key="4">
    <source>
        <dbReference type="SAM" id="Phobius"/>
    </source>
</evidence>
<feature type="transmembrane region" description="Helical" evidence="4">
    <location>
        <begin position="351"/>
        <end position="373"/>
    </location>
</feature>
<keyword evidence="2" id="KW-0328">Glycosyltransferase</keyword>
<dbReference type="EMBL" id="FR874854">
    <property type="protein sequence ID" value="CCC18331.1"/>
    <property type="molecule type" value="Genomic_DNA"/>
</dbReference>
<keyword evidence="4" id="KW-0812">Transmembrane</keyword>
<dbReference type="GO" id="GO:0016757">
    <property type="term" value="F:glycosyltransferase activity"/>
    <property type="evidence" value="ECO:0007669"/>
    <property type="project" value="UniProtKB-KW"/>
</dbReference>
<dbReference type="CDD" id="cd06423">
    <property type="entry name" value="CESA_like"/>
    <property type="match status" value="1"/>
</dbReference>
<dbReference type="AlphaFoldDB" id="G0M0W9"/>
<evidence type="ECO:0000256" key="3">
    <source>
        <dbReference type="ARBA" id="ARBA00022679"/>
    </source>
</evidence>
<evidence type="ECO:0000256" key="2">
    <source>
        <dbReference type="ARBA" id="ARBA00022676"/>
    </source>
</evidence>
<dbReference type="PANTHER" id="PTHR43630">
    <property type="entry name" value="POLY-BETA-1,6-N-ACETYL-D-GLUCOSAMINE SYNTHASE"/>
    <property type="match status" value="1"/>
</dbReference>
<evidence type="ECO:0000313" key="6">
    <source>
        <dbReference type="EMBL" id="CCC18331.1"/>
    </source>
</evidence>
<evidence type="ECO:0000256" key="1">
    <source>
        <dbReference type="ARBA" id="ARBA00006739"/>
    </source>
</evidence>
<dbReference type="NCBIfam" id="TIGR03111">
    <property type="entry name" value="glyc2_xrt_Gpos1"/>
    <property type="match status" value="1"/>
</dbReference>
<dbReference type="InterPro" id="IPR017542">
    <property type="entry name" value="XrtG-assoc_glycosyltfrase"/>
</dbReference>
<feature type="domain" description="Glycosyltransferase 2-like" evidence="5">
    <location>
        <begin position="57"/>
        <end position="235"/>
    </location>
</feature>
<sequence length="452" mass="52791">MMYWLNLALTRMGFWITWALIPIVVEIIPSIVSTAKLMHRQRRMPKLKAPQKWPWVTIIVPVYNSEDTLFDCIRSIDRQTYPKQAMQIILANNQSTDDSFGAYARAQDAFPNLFLRYVNTDKGKARALNAAIYESIGSYVINIDSDGLLEPNAVKNMVLRFESDNSIAAMTGAVLPQRQLVQQVSGWWHRLLAKNEYYEYAQAFLSGRTIESFRDQLFTMSGAFSAFRREVLMETFLYDTDTIGEDTDMTFQIRTRLGKKVVICANAIFYVEPISGFAELYTQRQRWQRGELEVAQNYMAQTASLRGFFKDFLVRRIMIDHTFTFPRMIWTFATLVLIAFGYSTLVVGLSYLLIYGLYVLVGVINFISVGILLKPYPAERRFYSRLWWLTLTLPIYMFLTGWIRLVGVINAMTTHATWRMRGFSEEWHQLIAVLRDDRQTVRDYYRQRRKEK</sequence>
<name>G0M0W9_LACPE</name>
<dbReference type="InterPro" id="IPR001173">
    <property type="entry name" value="Glyco_trans_2-like"/>
</dbReference>
<dbReference type="SUPFAM" id="SSF53448">
    <property type="entry name" value="Nucleotide-diphospho-sugar transferases"/>
    <property type="match status" value="1"/>
</dbReference>
<protein>
    <submittedName>
        <fullName evidence="6">Putative glycosyltransferase</fullName>
    </submittedName>
</protein>
<feature type="transmembrane region" description="Helical" evidence="4">
    <location>
        <begin position="325"/>
        <end position="345"/>
    </location>
</feature>
<feature type="transmembrane region" description="Helical" evidence="4">
    <location>
        <begin position="385"/>
        <end position="405"/>
    </location>
</feature>
<dbReference type="Gene3D" id="3.90.550.10">
    <property type="entry name" value="Spore Coat Polysaccharide Biosynthesis Protein SpsA, Chain A"/>
    <property type="match status" value="1"/>
</dbReference>
<keyword evidence="4" id="KW-0472">Membrane</keyword>
<organism evidence="6">
    <name type="scientific">Lactiplantibacillus pentosus IG1</name>
    <dbReference type="NCBI Taxonomy" id="1042160"/>
    <lineage>
        <taxon>Bacteria</taxon>
        <taxon>Bacillati</taxon>
        <taxon>Bacillota</taxon>
        <taxon>Bacilli</taxon>
        <taxon>Lactobacillales</taxon>
        <taxon>Lactobacillaceae</taxon>
        <taxon>Lactiplantibacillus</taxon>
    </lineage>
</organism>
<dbReference type="InterPro" id="IPR029044">
    <property type="entry name" value="Nucleotide-diphossugar_trans"/>
</dbReference>
<keyword evidence="4" id="KW-1133">Transmembrane helix</keyword>
<keyword evidence="3 6" id="KW-0808">Transferase</keyword>
<reference evidence="6" key="1">
    <citation type="journal article" date="2011" name="J. Bacteriol.">
        <title>Genome Sequence of Lactobacillus pentosus IG1, a Strain Isolated from Spanish-Style Green Olive Fermentations.</title>
        <authorList>
            <person name="Maldonado-Barragan A."/>
            <person name="Caballero-Guerrero B."/>
            <person name="Lucena-Padros H."/>
            <person name="Ruiz-Barba J.L."/>
        </authorList>
    </citation>
    <scope>NUCLEOTIDE SEQUENCE</scope>
    <source>
        <strain evidence="6">IG1</strain>
    </source>
</reference>
<dbReference type="PANTHER" id="PTHR43630:SF1">
    <property type="entry name" value="POLY-BETA-1,6-N-ACETYL-D-GLUCOSAMINE SYNTHASE"/>
    <property type="match status" value="1"/>
</dbReference>
<dbReference type="Pfam" id="PF00535">
    <property type="entry name" value="Glycos_transf_2"/>
    <property type="match status" value="1"/>
</dbReference>
<accession>G0M0W9</accession>
<comment type="similarity">
    <text evidence="1">Belongs to the glycosyltransferase 2 family.</text>
</comment>
<gene>
    <name evidence="6" type="ORF">LPENT_03027</name>
</gene>